<dbReference type="GO" id="GO:0006412">
    <property type="term" value="P:translation"/>
    <property type="evidence" value="ECO:0007669"/>
    <property type="project" value="UniProtKB-UniRule"/>
</dbReference>
<dbReference type="GO" id="GO:0005737">
    <property type="term" value="C:cytoplasm"/>
    <property type="evidence" value="ECO:0007669"/>
    <property type="project" value="UniProtKB-ARBA"/>
</dbReference>
<proteinExistence type="inferred from homology"/>
<dbReference type="PANTHER" id="PTHR21011:SF1">
    <property type="entry name" value="SMALL RIBOSOMAL SUBUNIT PROTEIN BS6M"/>
    <property type="match status" value="1"/>
</dbReference>
<evidence type="ECO:0000256" key="3">
    <source>
        <dbReference type="HAMAP-Rule" id="MF_00360"/>
    </source>
</evidence>
<dbReference type="NCBIfam" id="TIGR00166">
    <property type="entry name" value="S6"/>
    <property type="match status" value="1"/>
</dbReference>
<dbReference type="HAMAP" id="MF_00360">
    <property type="entry name" value="Ribosomal_bS6"/>
    <property type="match status" value="1"/>
</dbReference>
<dbReference type="GO" id="GO:0070181">
    <property type="term" value="F:small ribosomal subunit rRNA binding"/>
    <property type="evidence" value="ECO:0007669"/>
    <property type="project" value="TreeGrafter"/>
</dbReference>
<keyword evidence="3" id="KW-0687">Ribonucleoprotein</keyword>
<accession>A0A1F5TPB3</accession>
<dbReference type="GO" id="GO:0003735">
    <property type="term" value="F:structural constituent of ribosome"/>
    <property type="evidence" value="ECO:0007669"/>
    <property type="project" value="InterPro"/>
</dbReference>
<evidence type="ECO:0000256" key="4">
    <source>
        <dbReference type="SAM" id="MobiDB-lite"/>
    </source>
</evidence>
<keyword evidence="3" id="KW-0699">rRNA-binding</keyword>
<keyword evidence="3 5" id="KW-0689">Ribosomal protein</keyword>
<dbReference type="InterPro" id="IPR014717">
    <property type="entry name" value="Transl_elong_EF1B/ribsomal_bS6"/>
</dbReference>
<dbReference type="EMBL" id="MFGO01000024">
    <property type="protein sequence ID" value="OGF40668.1"/>
    <property type="molecule type" value="Genomic_DNA"/>
</dbReference>
<comment type="similarity">
    <text evidence="1 3">Belongs to the bacterial ribosomal protein bS6 family.</text>
</comment>
<dbReference type="InterPro" id="IPR035980">
    <property type="entry name" value="Ribosomal_bS6_sf"/>
</dbReference>
<evidence type="ECO:0000256" key="2">
    <source>
        <dbReference type="ARBA" id="ARBA00035294"/>
    </source>
</evidence>
<dbReference type="InterPro" id="IPR000529">
    <property type="entry name" value="Ribosomal_bS6"/>
</dbReference>
<dbReference type="Proteomes" id="UP000177579">
    <property type="component" value="Unassembled WGS sequence"/>
</dbReference>
<feature type="region of interest" description="Disordered" evidence="4">
    <location>
        <begin position="109"/>
        <end position="146"/>
    </location>
</feature>
<evidence type="ECO:0000313" key="6">
    <source>
        <dbReference type="Proteomes" id="UP000177579"/>
    </source>
</evidence>
<name>A0A1F5TPB3_9BACT</name>
<dbReference type="InterPro" id="IPR020814">
    <property type="entry name" value="Ribosomal_S6_plastid/chlpt"/>
</dbReference>
<protein>
    <recommendedName>
        <fullName evidence="2 3">Small ribosomal subunit protein bS6</fullName>
    </recommendedName>
</protein>
<sequence length="168" mass="19839">MAKSKKSGISHYELLYIISNKFTEEELKPIMEKVNKFVTGNGGTITYSEEWGNKKMAYPINHFNFGYYNLLEFDAEGSKLQEIDKVLRLSHDVLRHQIVVKKMRTEEEIKKEKEEEKNRVKKEKEKTKEEIKKEEKPKEEERTTTKVKVDLNDLDAKLDKILDTNDLL</sequence>
<reference evidence="5 6" key="1">
    <citation type="journal article" date="2016" name="Nat. Commun.">
        <title>Thousands of microbial genomes shed light on interconnected biogeochemical processes in an aquifer system.</title>
        <authorList>
            <person name="Anantharaman K."/>
            <person name="Brown C.T."/>
            <person name="Hug L.A."/>
            <person name="Sharon I."/>
            <person name="Castelle C.J."/>
            <person name="Probst A.J."/>
            <person name="Thomas B.C."/>
            <person name="Singh A."/>
            <person name="Wilkins M.J."/>
            <person name="Karaoz U."/>
            <person name="Brodie E.L."/>
            <person name="Williams K.H."/>
            <person name="Hubbard S.S."/>
            <person name="Banfield J.F."/>
        </authorList>
    </citation>
    <scope>NUCLEOTIDE SEQUENCE [LARGE SCALE GENOMIC DNA]</scope>
</reference>
<comment type="caution">
    <text evidence="5">The sequence shown here is derived from an EMBL/GenBank/DDBJ whole genome shotgun (WGS) entry which is preliminary data.</text>
</comment>
<dbReference type="AlphaFoldDB" id="A0A1F5TPB3"/>
<comment type="function">
    <text evidence="3">Binds together with bS18 to 16S ribosomal RNA.</text>
</comment>
<organism evidence="5 6">
    <name type="scientific">Candidatus Falkowbacteria bacterium RIFOXYD2_FULL_34_120</name>
    <dbReference type="NCBI Taxonomy" id="1798007"/>
    <lineage>
        <taxon>Bacteria</taxon>
        <taxon>Candidatus Falkowiibacteriota</taxon>
    </lineage>
</organism>
<dbReference type="GO" id="GO:0005840">
    <property type="term" value="C:ribosome"/>
    <property type="evidence" value="ECO:0007669"/>
    <property type="project" value="UniProtKB-KW"/>
</dbReference>
<keyword evidence="3" id="KW-0694">RNA-binding</keyword>
<dbReference type="SUPFAM" id="SSF54995">
    <property type="entry name" value="Ribosomal protein S6"/>
    <property type="match status" value="1"/>
</dbReference>
<dbReference type="PANTHER" id="PTHR21011">
    <property type="entry name" value="MITOCHONDRIAL 28S RIBOSOMAL PROTEIN S6"/>
    <property type="match status" value="1"/>
</dbReference>
<dbReference type="Pfam" id="PF01250">
    <property type="entry name" value="Ribosomal_S6"/>
    <property type="match status" value="1"/>
</dbReference>
<evidence type="ECO:0000313" key="5">
    <source>
        <dbReference type="EMBL" id="OGF40668.1"/>
    </source>
</evidence>
<dbReference type="CDD" id="cd00473">
    <property type="entry name" value="bS6"/>
    <property type="match status" value="1"/>
</dbReference>
<dbReference type="GO" id="GO:1990904">
    <property type="term" value="C:ribonucleoprotein complex"/>
    <property type="evidence" value="ECO:0007669"/>
    <property type="project" value="UniProtKB-KW"/>
</dbReference>
<evidence type="ECO:0000256" key="1">
    <source>
        <dbReference type="ARBA" id="ARBA00009512"/>
    </source>
</evidence>
<dbReference type="Gene3D" id="3.30.70.60">
    <property type="match status" value="1"/>
</dbReference>
<gene>
    <name evidence="3" type="primary">rpsF</name>
    <name evidence="5" type="ORF">A2531_03350</name>
</gene>